<gene>
    <name evidence="1" type="ORF">LOK49_LG10G00940</name>
</gene>
<proteinExistence type="predicted"/>
<keyword evidence="2" id="KW-1185">Reference proteome</keyword>
<dbReference type="Proteomes" id="UP001060215">
    <property type="component" value="Chromosome 10"/>
</dbReference>
<dbReference type="EMBL" id="CM045767">
    <property type="protein sequence ID" value="KAI7998620.1"/>
    <property type="molecule type" value="Genomic_DNA"/>
</dbReference>
<organism evidence="1 2">
    <name type="scientific">Camellia lanceoleosa</name>
    <dbReference type="NCBI Taxonomy" id="1840588"/>
    <lineage>
        <taxon>Eukaryota</taxon>
        <taxon>Viridiplantae</taxon>
        <taxon>Streptophyta</taxon>
        <taxon>Embryophyta</taxon>
        <taxon>Tracheophyta</taxon>
        <taxon>Spermatophyta</taxon>
        <taxon>Magnoliopsida</taxon>
        <taxon>eudicotyledons</taxon>
        <taxon>Gunneridae</taxon>
        <taxon>Pentapetalae</taxon>
        <taxon>asterids</taxon>
        <taxon>Ericales</taxon>
        <taxon>Theaceae</taxon>
        <taxon>Camellia</taxon>
    </lineage>
</organism>
<comment type="caution">
    <text evidence="1">The sequence shown here is derived from an EMBL/GenBank/DDBJ whole genome shotgun (WGS) entry which is preliminary data.</text>
</comment>
<evidence type="ECO:0000313" key="2">
    <source>
        <dbReference type="Proteomes" id="UP001060215"/>
    </source>
</evidence>
<name>A0ACC0GEK0_9ERIC</name>
<sequence>MLYCVDLDDKSYKRRKLCRRCCREILREPGPQPELDLDERLRLHRSSGGFRELTPLNSTSSWPPGGSMVVALGSAIYVLGGCISNTTTDIGWLLSPNVSYFKTNSPQKGWISVPDMLNRRYKGVAVAVEGKIYVFGGNELDNF</sequence>
<accession>A0ACC0GEK0</accession>
<evidence type="ECO:0000313" key="1">
    <source>
        <dbReference type="EMBL" id="KAI7998620.1"/>
    </source>
</evidence>
<protein>
    <submittedName>
        <fullName evidence="1">F-box/kelch-repeat protein</fullName>
    </submittedName>
</protein>
<reference evidence="1 2" key="1">
    <citation type="journal article" date="2022" name="Plant J.">
        <title>Chromosome-level genome of Camellia lanceoleosa provides a valuable resource for understanding genome evolution and self-incompatibility.</title>
        <authorList>
            <person name="Gong W."/>
            <person name="Xiao S."/>
            <person name="Wang L."/>
            <person name="Liao Z."/>
            <person name="Chang Y."/>
            <person name="Mo W."/>
            <person name="Hu G."/>
            <person name="Li W."/>
            <person name="Zhao G."/>
            <person name="Zhu H."/>
            <person name="Hu X."/>
            <person name="Ji K."/>
            <person name="Xiang X."/>
            <person name="Song Q."/>
            <person name="Yuan D."/>
            <person name="Jin S."/>
            <person name="Zhang L."/>
        </authorList>
    </citation>
    <scope>NUCLEOTIDE SEQUENCE [LARGE SCALE GENOMIC DNA]</scope>
    <source>
        <strain evidence="1">SQ_2022a</strain>
    </source>
</reference>